<dbReference type="GO" id="GO:0031490">
    <property type="term" value="F:chromatin DNA binding"/>
    <property type="evidence" value="ECO:0007669"/>
    <property type="project" value="TreeGrafter"/>
</dbReference>
<evidence type="ECO:0000313" key="4">
    <source>
        <dbReference type="Proteomes" id="UP000187203"/>
    </source>
</evidence>
<dbReference type="PANTHER" id="PTHR46172">
    <property type="entry name" value="DNA POLYMERASE EPSILON SUBUNIT 3"/>
    <property type="match status" value="1"/>
</dbReference>
<sequence length="94" mass="10543">MNAEDVFKALEEIEFSEFVKPLKASLAEFRKKNAGKKAGSAKEKEVKKKRKVEESSCKNGCKNFCGLSDLFICNSWVGTFFFPLLVKLSDLSKA</sequence>
<dbReference type="Proteomes" id="UP000187203">
    <property type="component" value="Unassembled WGS sequence"/>
</dbReference>
<dbReference type="PANTHER" id="PTHR46172:SF1">
    <property type="entry name" value="DNA POLYMERASE EPSILON SUBUNIT 3"/>
    <property type="match status" value="1"/>
</dbReference>
<dbReference type="GO" id="GO:0046982">
    <property type="term" value="F:protein heterodimerization activity"/>
    <property type="evidence" value="ECO:0007669"/>
    <property type="project" value="InterPro"/>
</dbReference>
<evidence type="ECO:0000256" key="1">
    <source>
        <dbReference type="ARBA" id="ARBA00004123"/>
    </source>
</evidence>
<keyword evidence="2" id="KW-0539">Nucleus</keyword>
<protein>
    <submittedName>
        <fullName evidence="3">Uncharacterized protein</fullName>
    </submittedName>
</protein>
<dbReference type="AlphaFoldDB" id="A0A1R3J301"/>
<organism evidence="3 4">
    <name type="scientific">Corchorus olitorius</name>
    <dbReference type="NCBI Taxonomy" id="93759"/>
    <lineage>
        <taxon>Eukaryota</taxon>
        <taxon>Viridiplantae</taxon>
        <taxon>Streptophyta</taxon>
        <taxon>Embryophyta</taxon>
        <taxon>Tracheophyta</taxon>
        <taxon>Spermatophyta</taxon>
        <taxon>Magnoliopsida</taxon>
        <taxon>eudicotyledons</taxon>
        <taxon>Gunneridae</taxon>
        <taxon>Pentapetalae</taxon>
        <taxon>rosids</taxon>
        <taxon>malvids</taxon>
        <taxon>Malvales</taxon>
        <taxon>Malvaceae</taxon>
        <taxon>Grewioideae</taxon>
        <taxon>Apeibeae</taxon>
        <taxon>Corchorus</taxon>
    </lineage>
</organism>
<dbReference type="STRING" id="93759.A0A1R3J301"/>
<dbReference type="EMBL" id="AWUE01016886">
    <property type="protein sequence ID" value="OMO89209.1"/>
    <property type="molecule type" value="Genomic_DNA"/>
</dbReference>
<dbReference type="OrthoDB" id="1707486at2759"/>
<dbReference type="GO" id="GO:0006974">
    <property type="term" value="P:DNA damage response"/>
    <property type="evidence" value="ECO:0007669"/>
    <property type="project" value="TreeGrafter"/>
</dbReference>
<evidence type="ECO:0000313" key="3">
    <source>
        <dbReference type="EMBL" id="OMO89209.1"/>
    </source>
</evidence>
<accession>A0A1R3J301</accession>
<reference evidence="4" key="1">
    <citation type="submission" date="2013-09" db="EMBL/GenBank/DDBJ databases">
        <title>Corchorus olitorius genome sequencing.</title>
        <authorList>
            <person name="Alam M."/>
            <person name="Haque M.S."/>
            <person name="Islam M.S."/>
            <person name="Emdad E.M."/>
            <person name="Islam M.M."/>
            <person name="Ahmed B."/>
            <person name="Halim A."/>
            <person name="Hossen Q.M.M."/>
            <person name="Hossain M.Z."/>
            <person name="Ahmed R."/>
            <person name="Khan M.M."/>
            <person name="Islam R."/>
            <person name="Rashid M.M."/>
            <person name="Khan S.A."/>
            <person name="Rahman M.S."/>
            <person name="Alam M."/>
            <person name="Yahiya A.S."/>
            <person name="Khan M.S."/>
            <person name="Azam M.S."/>
            <person name="Haque T."/>
            <person name="Lashkar M.Z.H."/>
            <person name="Akhand A.I."/>
            <person name="Morshed G."/>
            <person name="Roy S."/>
            <person name="Uddin K.S."/>
            <person name="Rabeya T."/>
            <person name="Hossain A.S."/>
            <person name="Chowdhury A."/>
            <person name="Snigdha A.R."/>
            <person name="Mortoza M.S."/>
            <person name="Matin S.A."/>
            <person name="Hoque S.M.E."/>
            <person name="Islam M.K."/>
            <person name="Roy D.K."/>
            <person name="Haider R."/>
            <person name="Moosa M.M."/>
            <person name="Elias S.M."/>
            <person name="Hasan A.M."/>
            <person name="Jahan S."/>
            <person name="Shafiuddin M."/>
            <person name="Mahmood N."/>
            <person name="Shommy N.S."/>
        </authorList>
    </citation>
    <scope>NUCLEOTIDE SEQUENCE [LARGE SCALE GENOMIC DNA]</scope>
    <source>
        <strain evidence="4">cv. O-4</strain>
    </source>
</reference>
<dbReference type="SUPFAM" id="SSF47113">
    <property type="entry name" value="Histone-fold"/>
    <property type="match status" value="1"/>
</dbReference>
<gene>
    <name evidence="3" type="ORF">COLO4_19857</name>
</gene>
<dbReference type="GO" id="GO:0006272">
    <property type="term" value="P:leading strand elongation"/>
    <property type="evidence" value="ECO:0007669"/>
    <property type="project" value="TreeGrafter"/>
</dbReference>
<dbReference type="GO" id="GO:0008622">
    <property type="term" value="C:epsilon DNA polymerase complex"/>
    <property type="evidence" value="ECO:0007669"/>
    <property type="project" value="TreeGrafter"/>
</dbReference>
<comment type="caution">
    <text evidence="3">The sequence shown here is derived from an EMBL/GenBank/DDBJ whole genome shotgun (WGS) entry which is preliminary data.</text>
</comment>
<name>A0A1R3J301_9ROSI</name>
<proteinExistence type="predicted"/>
<evidence type="ECO:0000256" key="2">
    <source>
        <dbReference type="ARBA" id="ARBA00023242"/>
    </source>
</evidence>
<dbReference type="Gene3D" id="1.10.20.10">
    <property type="entry name" value="Histone, subunit A"/>
    <property type="match status" value="1"/>
</dbReference>
<dbReference type="InterPro" id="IPR009072">
    <property type="entry name" value="Histone-fold"/>
</dbReference>
<dbReference type="InterPro" id="IPR051377">
    <property type="entry name" value="DNA_Pol-Epsilon_Subunit"/>
</dbReference>
<comment type="subcellular location">
    <subcellularLocation>
        <location evidence="1">Nucleus</location>
    </subcellularLocation>
</comment>
<keyword evidence="4" id="KW-1185">Reference proteome</keyword>
<dbReference type="GO" id="GO:0031507">
    <property type="term" value="P:heterochromatin formation"/>
    <property type="evidence" value="ECO:0007669"/>
    <property type="project" value="TreeGrafter"/>
</dbReference>
<dbReference type="GO" id="GO:0008623">
    <property type="term" value="C:CHRAC"/>
    <property type="evidence" value="ECO:0007669"/>
    <property type="project" value="TreeGrafter"/>
</dbReference>